<name>A1C5J0_ASPCL</name>
<dbReference type="VEuPathDB" id="FungiDB:ACLA_003710"/>
<dbReference type="KEGG" id="act:ACLA_003710"/>
<evidence type="ECO:0000313" key="2">
    <source>
        <dbReference type="Proteomes" id="UP000006701"/>
    </source>
</evidence>
<evidence type="ECO:0000313" key="1">
    <source>
        <dbReference type="EMBL" id="EAW14958.1"/>
    </source>
</evidence>
<dbReference type="HOGENOM" id="CLU_043690_0_0_1"/>
<sequence length="337" mass="37439">MPSICDRLTVIITTSPAPSNPATDLISSVLESFQQHCPGLIDARVIVVFDTFERITVQPRLKKGHASPELAETYEQYKANIKQLVLQAYPHEGDGVLTHSHAAAEFGFDGAVDLRIAHTPDDRVTFVEPAARLGFGLAVRSALRLVDTPYVWVQQHDWALVADIPLAPLLDIMSRSESDEVAPVKYISFPSVRMKHYAASPHVLDHPALRDLTTSLKREFVAPSAGGETVSLTPLFFWFDKPHVASTAHYLARVFPTPLAMRRGEFIEDKIGQRARAQMKEGQWLKWATWLYYPEEGEVLCLRHLMGRTWRGFGGGINLKGGVVVEGEVAPVQHDSA</sequence>
<dbReference type="EMBL" id="DS027004">
    <property type="protein sequence ID" value="EAW14958.1"/>
    <property type="molecule type" value="Genomic_DNA"/>
</dbReference>
<dbReference type="Proteomes" id="UP000006701">
    <property type="component" value="Unassembled WGS sequence"/>
</dbReference>
<accession>A1C5J0</accession>
<dbReference type="OrthoDB" id="414322at2759"/>
<dbReference type="OMA" id="WHDKPHI"/>
<dbReference type="RefSeq" id="XP_001276384.1">
    <property type="nucleotide sequence ID" value="XM_001276383.1"/>
</dbReference>
<protein>
    <submittedName>
        <fullName evidence="1">Uncharacterized protein</fullName>
    </submittedName>
</protein>
<dbReference type="STRING" id="344612.A1C5J0"/>
<keyword evidence="2" id="KW-1185">Reference proteome</keyword>
<dbReference type="eggNOG" id="ENOG502S5F4">
    <property type="taxonomic scope" value="Eukaryota"/>
</dbReference>
<proteinExistence type="predicted"/>
<gene>
    <name evidence="1" type="ORF">ACLA_003710</name>
</gene>
<dbReference type="AlphaFoldDB" id="A1C5J0"/>
<reference evidence="1 2" key="1">
    <citation type="journal article" date="2008" name="PLoS Genet.">
        <title>Genomic islands in the pathogenic filamentous fungus Aspergillus fumigatus.</title>
        <authorList>
            <person name="Fedorova N.D."/>
            <person name="Khaldi N."/>
            <person name="Joardar V.S."/>
            <person name="Maiti R."/>
            <person name="Amedeo P."/>
            <person name="Anderson M.J."/>
            <person name="Crabtree J."/>
            <person name="Silva J.C."/>
            <person name="Badger J.H."/>
            <person name="Albarraq A."/>
            <person name="Angiuoli S."/>
            <person name="Bussey H."/>
            <person name="Bowyer P."/>
            <person name="Cotty P.J."/>
            <person name="Dyer P.S."/>
            <person name="Egan A."/>
            <person name="Galens K."/>
            <person name="Fraser-Liggett C.M."/>
            <person name="Haas B.J."/>
            <person name="Inman J.M."/>
            <person name="Kent R."/>
            <person name="Lemieux S."/>
            <person name="Malavazi I."/>
            <person name="Orvis J."/>
            <person name="Roemer T."/>
            <person name="Ronning C.M."/>
            <person name="Sundaram J.P."/>
            <person name="Sutton G."/>
            <person name="Turner G."/>
            <person name="Venter J.C."/>
            <person name="White O.R."/>
            <person name="Whitty B.R."/>
            <person name="Youngman P."/>
            <person name="Wolfe K.H."/>
            <person name="Goldman G.H."/>
            <person name="Wortman J.R."/>
            <person name="Jiang B."/>
            <person name="Denning D.W."/>
            <person name="Nierman W.C."/>
        </authorList>
    </citation>
    <scope>NUCLEOTIDE SEQUENCE [LARGE SCALE GENOMIC DNA]</scope>
    <source>
        <strain evidence="2">ATCC 1007 / CBS 513.65 / DSM 816 / NCTC 3887 / NRRL 1</strain>
    </source>
</reference>
<organism evidence="1 2">
    <name type="scientific">Aspergillus clavatus (strain ATCC 1007 / CBS 513.65 / DSM 816 / NCTC 3887 / NRRL 1 / QM 1276 / 107)</name>
    <dbReference type="NCBI Taxonomy" id="344612"/>
    <lineage>
        <taxon>Eukaryota</taxon>
        <taxon>Fungi</taxon>
        <taxon>Dikarya</taxon>
        <taxon>Ascomycota</taxon>
        <taxon>Pezizomycotina</taxon>
        <taxon>Eurotiomycetes</taxon>
        <taxon>Eurotiomycetidae</taxon>
        <taxon>Eurotiales</taxon>
        <taxon>Aspergillaceae</taxon>
        <taxon>Aspergillus</taxon>
        <taxon>Aspergillus subgen. Fumigati</taxon>
    </lineage>
</organism>
<dbReference type="GeneID" id="4708417"/>